<feature type="domain" description="Putative zinc-finger" evidence="4">
    <location>
        <begin position="10"/>
        <end position="37"/>
    </location>
</feature>
<dbReference type="InterPro" id="IPR041916">
    <property type="entry name" value="Anti_sigma_zinc_sf"/>
</dbReference>
<evidence type="ECO:0000259" key="4">
    <source>
        <dbReference type="Pfam" id="PF13490"/>
    </source>
</evidence>
<dbReference type="RefSeq" id="WP_184731438.1">
    <property type="nucleotide sequence ID" value="NZ_JACHIW010000002.1"/>
</dbReference>
<keyword evidence="3" id="KW-0812">Transmembrane</keyword>
<name>A0A840QJM4_9PSEU</name>
<evidence type="ECO:0000313" key="5">
    <source>
        <dbReference type="EMBL" id="MBB5159185.1"/>
    </source>
</evidence>
<comment type="caution">
    <text evidence="5">The sequence shown here is derived from an EMBL/GenBank/DDBJ whole genome shotgun (WGS) entry which is preliminary data.</text>
</comment>
<feature type="transmembrane region" description="Helical" evidence="3">
    <location>
        <begin position="90"/>
        <end position="110"/>
    </location>
</feature>
<dbReference type="EMBL" id="JACHIW010000002">
    <property type="protein sequence ID" value="MBB5159185.1"/>
    <property type="molecule type" value="Genomic_DNA"/>
</dbReference>
<dbReference type="Pfam" id="PF13490">
    <property type="entry name" value="zf-HC2"/>
    <property type="match status" value="1"/>
</dbReference>
<accession>A0A840QJM4</accession>
<evidence type="ECO:0000313" key="6">
    <source>
        <dbReference type="Proteomes" id="UP000584374"/>
    </source>
</evidence>
<keyword evidence="3" id="KW-0472">Membrane</keyword>
<evidence type="ECO:0000256" key="1">
    <source>
        <dbReference type="ARBA" id="ARBA00023015"/>
    </source>
</evidence>
<keyword evidence="6" id="KW-1185">Reference proteome</keyword>
<keyword evidence="1" id="KW-0805">Transcription regulation</keyword>
<reference evidence="5 6" key="1">
    <citation type="submission" date="2020-08" db="EMBL/GenBank/DDBJ databases">
        <title>Sequencing the genomes of 1000 actinobacteria strains.</title>
        <authorList>
            <person name="Klenk H.-P."/>
        </authorList>
    </citation>
    <scope>NUCLEOTIDE SEQUENCE [LARGE SCALE GENOMIC DNA]</scope>
    <source>
        <strain evidence="5 6">DSM 45584</strain>
    </source>
</reference>
<evidence type="ECO:0000256" key="2">
    <source>
        <dbReference type="ARBA" id="ARBA00023163"/>
    </source>
</evidence>
<organism evidence="5 6">
    <name type="scientific">Saccharopolyspora phatthalungensis</name>
    <dbReference type="NCBI Taxonomy" id="664693"/>
    <lineage>
        <taxon>Bacteria</taxon>
        <taxon>Bacillati</taxon>
        <taxon>Actinomycetota</taxon>
        <taxon>Actinomycetes</taxon>
        <taxon>Pseudonocardiales</taxon>
        <taxon>Pseudonocardiaceae</taxon>
        <taxon>Saccharopolyspora</taxon>
    </lineage>
</organism>
<protein>
    <submittedName>
        <fullName evidence="5">Anti-sigma factor RsiW</fullName>
    </submittedName>
</protein>
<dbReference type="AlphaFoldDB" id="A0A840QJM4"/>
<gene>
    <name evidence="5" type="ORF">BJ970_006784</name>
</gene>
<evidence type="ECO:0000256" key="3">
    <source>
        <dbReference type="SAM" id="Phobius"/>
    </source>
</evidence>
<sequence>MTSREHTVDVGAYALGALDEPERTAIEHHLASCEHCRTELEELEQMRTVLGEAPPELFLDGPPDDADLLLQRTLRQARTERARESRPRRAVVGAAAMIAAVVAVGGGVLIGRAGDSEPPQVVAQPPSPSVLMPAEGTKVATSTDPSNGARLTVTVTPAAGWVRLNAAASGIPAGERCRLVVVGKDGSREIAGSWLVSEKAAAEGSALDGAALIAPGNVAAVEVENFAGKRFVSTPV</sequence>
<keyword evidence="3" id="KW-1133">Transmembrane helix</keyword>
<keyword evidence="2" id="KW-0804">Transcription</keyword>
<dbReference type="InterPro" id="IPR027383">
    <property type="entry name" value="Znf_put"/>
</dbReference>
<dbReference type="Proteomes" id="UP000584374">
    <property type="component" value="Unassembled WGS sequence"/>
</dbReference>
<proteinExistence type="predicted"/>
<dbReference type="Gene3D" id="1.10.10.1320">
    <property type="entry name" value="Anti-sigma factor, zinc-finger domain"/>
    <property type="match status" value="1"/>
</dbReference>